<reference evidence="2" key="1">
    <citation type="submission" date="2020-06" db="EMBL/GenBank/DDBJ databases">
        <authorList>
            <person name="Li T."/>
            <person name="Hu X."/>
            <person name="Zhang T."/>
            <person name="Song X."/>
            <person name="Zhang H."/>
            <person name="Dai N."/>
            <person name="Sheng W."/>
            <person name="Hou X."/>
            <person name="Wei L."/>
        </authorList>
    </citation>
    <scope>NUCLEOTIDE SEQUENCE</scope>
    <source>
        <strain evidence="2">G02</strain>
        <tissue evidence="2">Leaf</tissue>
    </source>
</reference>
<name>A0AAW2KRX3_SESRA</name>
<dbReference type="AlphaFoldDB" id="A0AAW2KRX3"/>
<protein>
    <submittedName>
        <fullName evidence="2">Disease resistance protein</fullName>
    </submittedName>
</protein>
<organism evidence="2">
    <name type="scientific">Sesamum radiatum</name>
    <name type="common">Black benniseed</name>
    <dbReference type="NCBI Taxonomy" id="300843"/>
    <lineage>
        <taxon>Eukaryota</taxon>
        <taxon>Viridiplantae</taxon>
        <taxon>Streptophyta</taxon>
        <taxon>Embryophyta</taxon>
        <taxon>Tracheophyta</taxon>
        <taxon>Spermatophyta</taxon>
        <taxon>Magnoliopsida</taxon>
        <taxon>eudicotyledons</taxon>
        <taxon>Gunneridae</taxon>
        <taxon>Pentapetalae</taxon>
        <taxon>asterids</taxon>
        <taxon>lamiids</taxon>
        <taxon>Lamiales</taxon>
        <taxon>Pedaliaceae</taxon>
        <taxon>Sesamum</taxon>
    </lineage>
</organism>
<accession>A0AAW2KRX3</accession>
<evidence type="ECO:0000256" key="1">
    <source>
        <dbReference type="SAM" id="Coils"/>
    </source>
</evidence>
<proteinExistence type="predicted"/>
<keyword evidence="1" id="KW-0175">Coiled coil</keyword>
<evidence type="ECO:0000313" key="2">
    <source>
        <dbReference type="EMBL" id="KAL0308471.1"/>
    </source>
</evidence>
<feature type="coiled-coil region" evidence="1">
    <location>
        <begin position="25"/>
        <end position="94"/>
    </location>
</feature>
<gene>
    <name evidence="2" type="ORF">Sradi_5789400</name>
</gene>
<sequence>MDFVTPLVTIFSSLIVNLSGRVTTAEKLHKSIVALETALEELTAVRDDLKKQVDRAESLGLTRTNQVKGWLYRVEKVEAEVRLIREDMEQKKQSLLCCDTNCLSRYALVQKVKETILLVNDLKGKGNLEVDLADGLLLVPVVEMPSRPAVGLELMLDKVR</sequence>
<dbReference type="EMBL" id="JACGWJ010000027">
    <property type="protein sequence ID" value="KAL0308471.1"/>
    <property type="molecule type" value="Genomic_DNA"/>
</dbReference>
<comment type="caution">
    <text evidence="2">The sequence shown here is derived from an EMBL/GenBank/DDBJ whole genome shotgun (WGS) entry which is preliminary data.</text>
</comment>
<reference evidence="2" key="2">
    <citation type="journal article" date="2024" name="Plant">
        <title>Genomic evolution and insights into agronomic trait innovations of Sesamum species.</title>
        <authorList>
            <person name="Miao H."/>
            <person name="Wang L."/>
            <person name="Qu L."/>
            <person name="Liu H."/>
            <person name="Sun Y."/>
            <person name="Le M."/>
            <person name="Wang Q."/>
            <person name="Wei S."/>
            <person name="Zheng Y."/>
            <person name="Lin W."/>
            <person name="Duan Y."/>
            <person name="Cao H."/>
            <person name="Xiong S."/>
            <person name="Wang X."/>
            <person name="Wei L."/>
            <person name="Li C."/>
            <person name="Ma Q."/>
            <person name="Ju M."/>
            <person name="Zhao R."/>
            <person name="Li G."/>
            <person name="Mu C."/>
            <person name="Tian Q."/>
            <person name="Mei H."/>
            <person name="Zhang T."/>
            <person name="Gao T."/>
            <person name="Zhang H."/>
        </authorList>
    </citation>
    <scope>NUCLEOTIDE SEQUENCE</scope>
    <source>
        <strain evidence="2">G02</strain>
    </source>
</reference>